<sequence>MAKRYNLRSIKKNRNYTFEEVAELLNVHEQTVRGWVSSGLRCLRAKKPYLIIGEDLLVFHRKRTKERKSPLGENQLYCLTCREPKVPFDSEVEFIPKENGAGLLVGLCADCTNLCNRFVQEGKISAIAPDLVVTRSACVNSLKEPTNPPVNTQQAEKQSE</sequence>
<dbReference type="InterPro" id="IPR009061">
    <property type="entry name" value="DNA-bd_dom_put_sf"/>
</dbReference>
<gene>
    <name evidence="2" type="ORF">ABFZ84_05330</name>
</gene>
<dbReference type="RefSeq" id="WP_369312901.1">
    <property type="nucleotide sequence ID" value="NZ_JBEHZE010000001.1"/>
</dbReference>
<reference evidence="2 3" key="1">
    <citation type="submission" date="2024-05" db="EMBL/GenBank/DDBJ databases">
        <title>Three bacterial strains, DH-69, EH-24, and ECK-19 isolated from coastal sediments.</title>
        <authorList>
            <person name="Ye Y.-Q."/>
            <person name="Du Z.-J."/>
        </authorList>
    </citation>
    <scope>NUCLEOTIDE SEQUENCE [LARGE SCALE GENOMIC DNA]</scope>
    <source>
        <strain evidence="2 3">ECK-19</strain>
    </source>
</reference>
<organism evidence="2 3">
    <name type="scientific">Hyphococcus lacteus</name>
    <dbReference type="NCBI Taxonomy" id="3143536"/>
    <lineage>
        <taxon>Bacteria</taxon>
        <taxon>Pseudomonadati</taxon>
        <taxon>Pseudomonadota</taxon>
        <taxon>Alphaproteobacteria</taxon>
        <taxon>Parvularculales</taxon>
        <taxon>Parvularculaceae</taxon>
        <taxon>Hyphococcus</taxon>
    </lineage>
</organism>
<protein>
    <submittedName>
        <fullName evidence="2">Helix-turn-helix domain-containing protein</fullName>
    </submittedName>
</protein>
<name>A0ABV3Z2E9_9PROT</name>
<dbReference type="Pfam" id="PF12728">
    <property type="entry name" value="HTH_17"/>
    <property type="match status" value="1"/>
</dbReference>
<feature type="domain" description="Helix-turn-helix" evidence="1">
    <location>
        <begin position="16"/>
        <end position="59"/>
    </location>
</feature>
<evidence type="ECO:0000313" key="3">
    <source>
        <dbReference type="Proteomes" id="UP001560685"/>
    </source>
</evidence>
<evidence type="ECO:0000259" key="1">
    <source>
        <dbReference type="Pfam" id="PF12728"/>
    </source>
</evidence>
<comment type="caution">
    <text evidence="2">The sequence shown here is derived from an EMBL/GenBank/DDBJ whole genome shotgun (WGS) entry which is preliminary data.</text>
</comment>
<dbReference type="InterPro" id="IPR001387">
    <property type="entry name" value="Cro/C1-type_HTH"/>
</dbReference>
<accession>A0ABV3Z2E9</accession>
<keyword evidence="3" id="KW-1185">Reference proteome</keyword>
<dbReference type="SUPFAM" id="SSF46955">
    <property type="entry name" value="Putative DNA-binding domain"/>
    <property type="match status" value="1"/>
</dbReference>
<dbReference type="InterPro" id="IPR041657">
    <property type="entry name" value="HTH_17"/>
</dbReference>
<proteinExistence type="predicted"/>
<dbReference type="Proteomes" id="UP001560685">
    <property type="component" value="Unassembled WGS sequence"/>
</dbReference>
<evidence type="ECO:0000313" key="2">
    <source>
        <dbReference type="EMBL" id="MEX6632965.1"/>
    </source>
</evidence>
<dbReference type="CDD" id="cd00093">
    <property type="entry name" value="HTH_XRE"/>
    <property type="match status" value="1"/>
</dbReference>
<dbReference type="EMBL" id="JBEHZE010000001">
    <property type="protein sequence ID" value="MEX6632965.1"/>
    <property type="molecule type" value="Genomic_DNA"/>
</dbReference>